<comment type="caution">
    <text evidence="1">The sequence shown here is derived from an EMBL/GenBank/DDBJ whole genome shotgun (WGS) entry which is preliminary data.</text>
</comment>
<proteinExistence type="predicted"/>
<dbReference type="AlphaFoldDB" id="A0A645A4L0"/>
<evidence type="ECO:0000313" key="1">
    <source>
        <dbReference type="EMBL" id="MPM47866.1"/>
    </source>
</evidence>
<reference evidence="1" key="1">
    <citation type="submission" date="2019-08" db="EMBL/GenBank/DDBJ databases">
        <authorList>
            <person name="Kucharzyk K."/>
            <person name="Murdoch R.W."/>
            <person name="Higgins S."/>
            <person name="Loffler F."/>
        </authorList>
    </citation>
    <scope>NUCLEOTIDE SEQUENCE</scope>
</reference>
<organism evidence="1">
    <name type="scientific">bioreactor metagenome</name>
    <dbReference type="NCBI Taxonomy" id="1076179"/>
    <lineage>
        <taxon>unclassified sequences</taxon>
        <taxon>metagenomes</taxon>
        <taxon>ecological metagenomes</taxon>
    </lineage>
</organism>
<sequence>MNGLIAYQSGSCTIKNTTFMNNIFNAINIGNKSPGTDRNLQSGALVNGNNTASTLNVENCYVVNNKFLFGDTDKTHPMFAMKSNIGADSVFITIKNLISVGNKRASSYDCDLYYQNIFNPVMENVILNAVRNFDRVPLTETTDTLYDADVPSIAGTVIIDQTKTYNSPEVNFEMDATTNLPKIFVNATTGVKYLNRLPTGLADNRANDLKIKTDKGLLNISSDKVENITIYNVLGAKLAHFNQVNNAEIALTSGAYIIKTATSSVKVLLK</sequence>
<name>A0A645A4L0_9ZZZZ</name>
<dbReference type="EMBL" id="VSSQ01011853">
    <property type="protein sequence ID" value="MPM47866.1"/>
    <property type="molecule type" value="Genomic_DNA"/>
</dbReference>
<gene>
    <name evidence="1" type="ORF">SDC9_94587</name>
</gene>
<protein>
    <submittedName>
        <fullName evidence="1">Uncharacterized protein</fullName>
    </submittedName>
</protein>
<accession>A0A645A4L0</accession>